<proteinExistence type="predicted"/>
<dbReference type="InterPro" id="IPR036397">
    <property type="entry name" value="RNaseH_sf"/>
</dbReference>
<dbReference type="AlphaFoldDB" id="A0AB73IFC9"/>
<reference evidence="1" key="1">
    <citation type="submission" date="2023-07" db="EMBL/GenBank/DDBJ databases">
        <title>Sorghum-associated microbial communities from plants grown in Nebraska, USA.</title>
        <authorList>
            <person name="Schachtman D."/>
        </authorList>
    </citation>
    <scope>NUCLEOTIDE SEQUENCE</scope>
    <source>
        <strain evidence="1">DS1061</strain>
    </source>
</reference>
<dbReference type="EMBL" id="JAURTK010000004">
    <property type="protein sequence ID" value="MDP9648634.1"/>
    <property type="molecule type" value="Genomic_DNA"/>
</dbReference>
<dbReference type="Gene3D" id="3.30.420.10">
    <property type="entry name" value="Ribonuclease H-like superfamily/Ribonuclease H"/>
    <property type="match status" value="1"/>
</dbReference>
<gene>
    <name evidence="1" type="ORF">J2793_004080</name>
</gene>
<dbReference type="GO" id="GO:0003676">
    <property type="term" value="F:nucleic acid binding"/>
    <property type="evidence" value="ECO:0007669"/>
    <property type="project" value="InterPro"/>
</dbReference>
<sequence length="165" mass="18894">MLLFLDTEHTGFAHSRPKLISIGIVSEDGQREFYVELEDTWKVGDCSDFVKREVLPLLDGRPIPLSTARQNLINWLADAPRSVQPACDSVIDFNFLLWLLGDVRPYNLRPTYYDLAPLIVSPTYHRTVLSYYDASNREHHALADARAYRTGWLAWMDARKAKGTP</sequence>
<dbReference type="Proteomes" id="UP001229486">
    <property type="component" value="Unassembled WGS sequence"/>
</dbReference>
<dbReference type="SUPFAM" id="SSF53098">
    <property type="entry name" value="Ribonuclease H-like"/>
    <property type="match status" value="1"/>
</dbReference>
<dbReference type="InterPro" id="IPR012337">
    <property type="entry name" value="RNaseH-like_sf"/>
</dbReference>
<dbReference type="RefSeq" id="WP_392394357.1">
    <property type="nucleotide sequence ID" value="NZ_JAURTK010000004.1"/>
</dbReference>
<name>A0AB73IFC9_9BURK</name>
<comment type="caution">
    <text evidence="1">The sequence shown here is derived from an EMBL/GenBank/DDBJ whole genome shotgun (WGS) entry which is preliminary data.</text>
</comment>
<accession>A0AB73IFC9</accession>
<protein>
    <submittedName>
        <fullName evidence="1">DNA polymerase III epsilon subunit-like protein</fullName>
    </submittedName>
</protein>
<evidence type="ECO:0000313" key="1">
    <source>
        <dbReference type="EMBL" id="MDP9648634.1"/>
    </source>
</evidence>
<evidence type="ECO:0000313" key="2">
    <source>
        <dbReference type="Proteomes" id="UP001229486"/>
    </source>
</evidence>
<organism evidence="1 2">
    <name type="scientific">Paraburkholderia caledonica</name>
    <dbReference type="NCBI Taxonomy" id="134536"/>
    <lineage>
        <taxon>Bacteria</taxon>
        <taxon>Pseudomonadati</taxon>
        <taxon>Pseudomonadota</taxon>
        <taxon>Betaproteobacteria</taxon>
        <taxon>Burkholderiales</taxon>
        <taxon>Burkholderiaceae</taxon>
        <taxon>Paraburkholderia</taxon>
    </lineage>
</organism>